<dbReference type="PROSITE" id="PS50902">
    <property type="entry name" value="FLAVODOXIN_LIKE"/>
    <property type="match status" value="1"/>
</dbReference>
<dbReference type="RefSeq" id="WP_377093966.1">
    <property type="nucleotide sequence ID" value="NZ_JBHSJM010000001.1"/>
</dbReference>
<dbReference type="PANTHER" id="PTHR19384">
    <property type="entry name" value="NITRIC OXIDE SYNTHASE-RELATED"/>
    <property type="match status" value="1"/>
</dbReference>
<accession>A0ABW5E753</accession>
<dbReference type="PRINTS" id="PR00369">
    <property type="entry name" value="FLAVODOXIN"/>
</dbReference>
<dbReference type="Proteomes" id="UP001597297">
    <property type="component" value="Unassembled WGS sequence"/>
</dbReference>
<proteinExistence type="predicted"/>
<dbReference type="Gene3D" id="3.40.50.360">
    <property type="match status" value="1"/>
</dbReference>
<evidence type="ECO:0000313" key="3">
    <source>
        <dbReference type="EMBL" id="MFD2277250.1"/>
    </source>
</evidence>
<dbReference type="InterPro" id="IPR001094">
    <property type="entry name" value="Flavdoxin-like"/>
</dbReference>
<dbReference type="InterPro" id="IPR008254">
    <property type="entry name" value="Flavodoxin/NO_synth"/>
</dbReference>
<name>A0ABW5E753_9BACT</name>
<gene>
    <name evidence="3" type="ORF">ACFSQZ_12280</name>
</gene>
<dbReference type="EMBL" id="JBHUJC010000041">
    <property type="protein sequence ID" value="MFD2277250.1"/>
    <property type="molecule type" value="Genomic_DNA"/>
</dbReference>
<feature type="domain" description="Flavodoxin-like" evidence="2">
    <location>
        <begin position="6"/>
        <end position="144"/>
    </location>
</feature>
<evidence type="ECO:0000256" key="1">
    <source>
        <dbReference type="ARBA" id="ARBA00022630"/>
    </source>
</evidence>
<dbReference type="SUPFAM" id="SSF52218">
    <property type="entry name" value="Flavoproteins"/>
    <property type="match status" value="1"/>
</dbReference>
<keyword evidence="4" id="KW-1185">Reference proteome</keyword>
<organism evidence="3 4">
    <name type="scientific">Rubritalea spongiae</name>
    <dbReference type="NCBI Taxonomy" id="430797"/>
    <lineage>
        <taxon>Bacteria</taxon>
        <taxon>Pseudomonadati</taxon>
        <taxon>Verrucomicrobiota</taxon>
        <taxon>Verrucomicrobiia</taxon>
        <taxon>Verrucomicrobiales</taxon>
        <taxon>Rubritaleaceae</taxon>
        <taxon>Rubritalea</taxon>
    </lineage>
</organism>
<evidence type="ECO:0000259" key="2">
    <source>
        <dbReference type="PROSITE" id="PS50902"/>
    </source>
</evidence>
<reference evidence="4" key="1">
    <citation type="journal article" date="2019" name="Int. J. Syst. Evol. Microbiol.">
        <title>The Global Catalogue of Microorganisms (GCM) 10K type strain sequencing project: providing services to taxonomists for standard genome sequencing and annotation.</title>
        <authorList>
            <consortium name="The Broad Institute Genomics Platform"/>
            <consortium name="The Broad Institute Genome Sequencing Center for Infectious Disease"/>
            <person name="Wu L."/>
            <person name="Ma J."/>
        </authorList>
    </citation>
    <scope>NUCLEOTIDE SEQUENCE [LARGE SCALE GENOMIC DNA]</scope>
    <source>
        <strain evidence="4">JCM 16545</strain>
    </source>
</reference>
<comment type="caution">
    <text evidence="3">The sequence shown here is derived from an EMBL/GenBank/DDBJ whole genome shotgun (WGS) entry which is preliminary data.</text>
</comment>
<dbReference type="Pfam" id="PF00258">
    <property type="entry name" value="Flavodoxin_1"/>
    <property type="match status" value="1"/>
</dbReference>
<sequence length="156" mass="17478">MNRKGYMVLYGTQTGTAEDLAVELQEDIRELGIECGCENVFDVDVAQLDSLEKVFVIISTWGDGDPPDDAEDFCEVLSKVNENRLKGLDYAVFALGDSGYELFCECGKQVDKYLSFAGAHALMDRVDCDIDIDEPFREWKEKLLSILRECVSVVEA</sequence>
<evidence type="ECO:0000313" key="4">
    <source>
        <dbReference type="Proteomes" id="UP001597297"/>
    </source>
</evidence>
<protein>
    <submittedName>
        <fullName evidence="3">Flavodoxin domain-containing protein</fullName>
    </submittedName>
</protein>
<keyword evidence="1" id="KW-0285">Flavoprotein</keyword>
<dbReference type="InterPro" id="IPR029039">
    <property type="entry name" value="Flavoprotein-like_sf"/>
</dbReference>